<keyword evidence="1" id="KW-0472">Membrane</keyword>
<keyword evidence="1" id="KW-0812">Transmembrane</keyword>
<keyword evidence="1" id="KW-1133">Transmembrane helix</keyword>
<evidence type="ECO:0000256" key="1">
    <source>
        <dbReference type="SAM" id="Phobius"/>
    </source>
</evidence>
<reference evidence="2 3" key="1">
    <citation type="submission" date="2020-03" db="EMBL/GenBank/DDBJ databases">
        <title>Assessment of the enzymatic potential of alkaline-tolerant lipase obtained from Bacillus luteus H11 (technogenic soil) for the bioremediation of saline soils contaminated with petroleum substances.</title>
        <authorList>
            <person name="Kalwasinska A."/>
        </authorList>
    </citation>
    <scope>NUCLEOTIDE SEQUENCE [LARGE SCALE GENOMIC DNA]</scope>
    <source>
        <strain evidence="2 3">H11</strain>
    </source>
</reference>
<comment type="caution">
    <text evidence="2">The sequence shown here is derived from an EMBL/GenBank/DDBJ whole genome shotgun (WGS) entry which is preliminary data.</text>
</comment>
<feature type="transmembrane region" description="Helical" evidence="1">
    <location>
        <begin position="174"/>
        <end position="195"/>
    </location>
</feature>
<keyword evidence="3" id="KW-1185">Reference proteome</keyword>
<dbReference type="AlphaFoldDB" id="A0A969PUV4"/>
<evidence type="ECO:0000313" key="3">
    <source>
        <dbReference type="Proteomes" id="UP000752012"/>
    </source>
</evidence>
<dbReference type="EMBL" id="JAATHJ010000031">
    <property type="protein sequence ID" value="NJP38821.1"/>
    <property type="molecule type" value="Genomic_DNA"/>
</dbReference>
<feature type="transmembrane region" description="Helical" evidence="1">
    <location>
        <begin position="60"/>
        <end position="79"/>
    </location>
</feature>
<sequence length="261" mass="29505">MPHRYDTYLFRFFVVWYAIGVILLSFHLVPPWLEWANVVFLITSGLLGIFYFIRSGGRAGITAVIIIFFGSMAVESLGVHTGLFFGDYTYETDFGPKLIGVPITIGFAWVMVLATTHVLAAPVMKWNFPAGGFLYIVYGSLAAVIMDLIIDPVAYDVKQYWVWNEGGLYYDIPFSNFAGWFILSAVFHALLLLFFRKNKRWTNVHSLFWSIRMRWLYVMMTGMFIVVALANGLVLAPVLTAVLVAAVVVFYQFMQRAGGPA</sequence>
<feature type="transmembrane region" description="Helical" evidence="1">
    <location>
        <begin position="12"/>
        <end position="29"/>
    </location>
</feature>
<gene>
    <name evidence="2" type="ORF">HCN83_14735</name>
</gene>
<dbReference type="PANTHER" id="PTHR39419:SF1">
    <property type="entry name" value="SLL0814 PROTEIN"/>
    <property type="match status" value="1"/>
</dbReference>
<dbReference type="Proteomes" id="UP000752012">
    <property type="component" value="Unassembled WGS sequence"/>
</dbReference>
<dbReference type="Pfam" id="PF04240">
    <property type="entry name" value="Caroten_synth"/>
    <property type="match status" value="1"/>
</dbReference>
<feature type="transmembrane region" description="Helical" evidence="1">
    <location>
        <begin position="215"/>
        <end position="232"/>
    </location>
</feature>
<dbReference type="InterPro" id="IPR007354">
    <property type="entry name" value="CruF-like"/>
</dbReference>
<dbReference type="PANTHER" id="PTHR39419">
    <property type="entry name" value="SLL0814 PROTEIN"/>
    <property type="match status" value="1"/>
</dbReference>
<proteinExistence type="predicted"/>
<feature type="transmembrane region" description="Helical" evidence="1">
    <location>
        <begin position="35"/>
        <end position="53"/>
    </location>
</feature>
<evidence type="ECO:0000313" key="2">
    <source>
        <dbReference type="EMBL" id="NJP38821.1"/>
    </source>
</evidence>
<name>A0A969PUV4_9BACI</name>
<feature type="transmembrane region" description="Helical" evidence="1">
    <location>
        <begin position="132"/>
        <end position="154"/>
    </location>
</feature>
<protein>
    <submittedName>
        <fullName evidence="2">Carotenoid biosynthesis protein</fullName>
    </submittedName>
</protein>
<accession>A0A969PUV4</accession>
<dbReference type="RefSeq" id="WP_168008685.1">
    <property type="nucleotide sequence ID" value="NZ_JAATHJ010000031.1"/>
</dbReference>
<organism evidence="2 3">
    <name type="scientific">Alkalicoccus luteus</name>
    <dbReference type="NCBI Taxonomy" id="1237094"/>
    <lineage>
        <taxon>Bacteria</taxon>
        <taxon>Bacillati</taxon>
        <taxon>Bacillota</taxon>
        <taxon>Bacilli</taxon>
        <taxon>Bacillales</taxon>
        <taxon>Bacillaceae</taxon>
        <taxon>Alkalicoccus</taxon>
    </lineage>
</organism>
<feature type="transmembrane region" description="Helical" evidence="1">
    <location>
        <begin position="99"/>
        <end position="120"/>
    </location>
</feature>